<dbReference type="GO" id="GO:0005524">
    <property type="term" value="F:ATP binding"/>
    <property type="evidence" value="ECO:0007669"/>
    <property type="project" value="UniProtKB-KW"/>
</dbReference>
<gene>
    <name evidence="12" type="ORF">KABA2_03S12606</name>
</gene>
<feature type="coiled-coil region" evidence="10">
    <location>
        <begin position="851"/>
        <end position="898"/>
    </location>
</feature>
<feature type="coiled-coil region" evidence="10">
    <location>
        <begin position="332"/>
        <end position="359"/>
    </location>
</feature>
<evidence type="ECO:0000256" key="8">
    <source>
        <dbReference type="ARBA" id="ARBA00023054"/>
    </source>
</evidence>
<dbReference type="GeneID" id="64857085"/>
<sequence>MDLAKYTQSNKRIKLATSDPSQFQNGNIITLKLQNFVTYTLAEFAMTPSLNMIIGPNGSGKSTVVCAICLGLAGKTEYLGRASDAANYVKNGCPYSTIEITLRDTEAPNGNYTTVKRRLVRDKRGGGAEYWLNDKQCSEHAVRQYVQGMNIQLDNLCQFLSQERVEKFAALKPVMLLHETIRAIDGKLLNLLEQLKSLQENELTWAKEIDVNGKRLDELLKLKEKLDENIKSIKEYELKNESLKFHQNLLPYVYLKDHKEKLESFKKDYKLAKQQLKILIQRKKKYQSSTNLIHENEQITKNDLIQFEQLIQDQTSNLQKNKTSLKNIRDSMIKKQNQIEYYKNRANKIKERIKLTEETLIEKKSTLESINLPDPEKFKEISKKRNDIIIQQQSTQQKINSINDKARTIDRQITALKDKIKKKKISQTNYDKIDLLDNPKRPDLRTIRDAMLDVRRTSRTDQQCGQQILGPPLITISAKEPSFAPYLSSAIPFATAIALTVTTDTAFDLYADPIVKRFPVNLRQLSNNQFQEPIPRTELIEKYGFEGYLSDFIKGDKKVIQMLCEFHKIHMIPVSRRELPSSQLEPLMKPQPNGKPLFTQIIHGKTLITLNVSQTNQVYARSRNIESNGNTPFYASSVMSDELKASINREIEDMATQVNTQSKTLEEQINEKNDFAHQLKELGHEFDKLNDELSGLNKFRSEHSKLQNDCNLLEENLEKYKEDARRDVSLKIEDVKHQISEDLKIELKLSQDMIKLVTTRCTMEEQHITKQANFFKFKNMSMSMNGLIESLNAEEDELDQEYRTKKENFEERKNSREYLEWKKEIETYGPDLKEKLAELAENYDNEDHFNISFINDTIDKLESEISRLNHDASSVKILETVEKEIKQLKEVLPGQQKQLTETREDMTSKKTALEPKLDDMIEQISKKFASLFKRVGSAGAIRLNKPDLFTKWEIEILVKFRDNAVLKQLDPHTQSGGERAVSTVLYMMALQDFTTAPFRVVDEINQGMDRRNERIVHKAMVENACKENTSQYFLITPKLLTDLYYHERMRIHCVMAGPWIPNPSVQPEMQHFGETSNYIL</sequence>
<feature type="coiled-coil region" evidence="10">
    <location>
        <begin position="648"/>
        <end position="723"/>
    </location>
</feature>
<dbReference type="GO" id="GO:0003697">
    <property type="term" value="F:single-stranded DNA binding"/>
    <property type="evidence" value="ECO:0007669"/>
    <property type="project" value="TreeGrafter"/>
</dbReference>
<evidence type="ECO:0000256" key="4">
    <source>
        <dbReference type="ARBA" id="ARBA00018687"/>
    </source>
</evidence>
<comment type="caution">
    <text evidence="12">The sequence shown here is derived from an EMBL/GenBank/DDBJ whole genome shotgun (WGS) entry which is preliminary data.</text>
</comment>
<dbReference type="PANTHER" id="PTHR45916:SF1">
    <property type="entry name" value="STRUCTURAL MAINTENANCE OF CHROMOSOMES PROTEIN 5"/>
    <property type="match status" value="1"/>
</dbReference>
<dbReference type="OrthoDB" id="10254973at2759"/>
<dbReference type="Gene3D" id="1.20.5.110">
    <property type="match status" value="1"/>
</dbReference>
<comment type="subcellular location">
    <subcellularLocation>
        <location evidence="2">Chromosome</location>
    </subcellularLocation>
    <subcellularLocation>
        <location evidence="1">Nucleus</location>
    </subcellularLocation>
</comment>
<dbReference type="Proteomes" id="UP000644660">
    <property type="component" value="Unassembled WGS sequence"/>
</dbReference>
<reference evidence="12 13" key="1">
    <citation type="submission" date="2020-05" db="EMBL/GenBank/DDBJ databases">
        <authorList>
            <person name="Casaregola S."/>
            <person name="Devillers H."/>
            <person name="Grondin C."/>
        </authorList>
    </citation>
    <scope>NUCLEOTIDE SEQUENCE [LARGE SCALE GENOMIC DNA]</scope>
    <source>
        <strain evidence="12 13">CLIB 1767</strain>
    </source>
</reference>
<keyword evidence="9" id="KW-0539">Nucleus</keyword>
<evidence type="ECO:0000256" key="6">
    <source>
        <dbReference type="ARBA" id="ARBA00022741"/>
    </source>
</evidence>
<dbReference type="GO" id="GO:0005634">
    <property type="term" value="C:nucleus"/>
    <property type="evidence" value="ECO:0007669"/>
    <property type="project" value="UniProtKB-SubCell"/>
</dbReference>
<dbReference type="EMBL" id="CAEFZW010000003">
    <property type="protein sequence ID" value="CAB4254102.1"/>
    <property type="molecule type" value="Genomic_DNA"/>
</dbReference>
<dbReference type="GO" id="GO:0000724">
    <property type="term" value="P:double-strand break repair via homologous recombination"/>
    <property type="evidence" value="ECO:0007669"/>
    <property type="project" value="TreeGrafter"/>
</dbReference>
<evidence type="ECO:0000256" key="10">
    <source>
        <dbReference type="SAM" id="Coils"/>
    </source>
</evidence>
<feature type="coiled-coil region" evidence="10">
    <location>
        <begin position="181"/>
        <end position="289"/>
    </location>
</feature>
<accession>A0A8H2ZH21</accession>
<dbReference type="FunFam" id="3.40.50.300:FF:001301">
    <property type="entry name" value="Structural maintenance of chromosomes 5"/>
    <property type="match status" value="1"/>
</dbReference>
<organism evidence="12 13">
    <name type="scientific">Maudiozyma barnettii</name>
    <dbReference type="NCBI Taxonomy" id="61262"/>
    <lineage>
        <taxon>Eukaryota</taxon>
        <taxon>Fungi</taxon>
        <taxon>Dikarya</taxon>
        <taxon>Ascomycota</taxon>
        <taxon>Saccharomycotina</taxon>
        <taxon>Saccharomycetes</taxon>
        <taxon>Saccharomycetales</taxon>
        <taxon>Saccharomycetaceae</taxon>
        <taxon>Maudiozyma</taxon>
    </lineage>
</organism>
<dbReference type="SUPFAM" id="SSF52540">
    <property type="entry name" value="P-loop containing nucleoside triphosphate hydrolases"/>
    <property type="match status" value="2"/>
</dbReference>
<evidence type="ECO:0000259" key="11">
    <source>
        <dbReference type="Pfam" id="PF13476"/>
    </source>
</evidence>
<evidence type="ECO:0000256" key="5">
    <source>
        <dbReference type="ARBA" id="ARBA00022454"/>
    </source>
</evidence>
<dbReference type="AlphaFoldDB" id="A0A8H2ZH21"/>
<keyword evidence="5" id="KW-0158">Chromosome</keyword>
<dbReference type="GO" id="GO:0016887">
    <property type="term" value="F:ATP hydrolysis activity"/>
    <property type="evidence" value="ECO:0007669"/>
    <property type="project" value="InterPro"/>
</dbReference>
<keyword evidence="7" id="KW-0067">ATP-binding</keyword>
<dbReference type="Gene3D" id="3.40.50.300">
    <property type="entry name" value="P-loop containing nucleotide triphosphate hydrolases"/>
    <property type="match status" value="2"/>
</dbReference>
<evidence type="ECO:0000256" key="7">
    <source>
        <dbReference type="ARBA" id="ARBA00022840"/>
    </source>
</evidence>
<dbReference type="InterPro" id="IPR027417">
    <property type="entry name" value="P-loop_NTPase"/>
</dbReference>
<keyword evidence="8 10" id="KW-0175">Coiled coil</keyword>
<keyword evidence="13" id="KW-1185">Reference proteome</keyword>
<evidence type="ECO:0000256" key="3">
    <source>
        <dbReference type="ARBA" id="ARBA00010171"/>
    </source>
</evidence>
<proteinExistence type="inferred from homology"/>
<evidence type="ECO:0000313" key="13">
    <source>
        <dbReference type="Proteomes" id="UP000644660"/>
    </source>
</evidence>
<comment type="similarity">
    <text evidence="3">Belongs to the SMC family. SMC5 subfamily.</text>
</comment>
<dbReference type="RefSeq" id="XP_041405946.1">
    <property type="nucleotide sequence ID" value="XM_041550012.1"/>
</dbReference>
<evidence type="ECO:0000313" key="12">
    <source>
        <dbReference type="EMBL" id="CAB4254102.1"/>
    </source>
</evidence>
<dbReference type="PANTHER" id="PTHR45916">
    <property type="entry name" value="STRUCTURAL MAINTENANCE OF CHROMOSOMES PROTEIN 5"/>
    <property type="match status" value="1"/>
</dbReference>
<dbReference type="GO" id="GO:0030915">
    <property type="term" value="C:Smc5-Smc6 complex"/>
    <property type="evidence" value="ECO:0007669"/>
    <property type="project" value="TreeGrafter"/>
</dbReference>
<dbReference type="Pfam" id="PF13476">
    <property type="entry name" value="AAA_23"/>
    <property type="match status" value="1"/>
</dbReference>
<evidence type="ECO:0000256" key="9">
    <source>
        <dbReference type="ARBA" id="ARBA00023242"/>
    </source>
</evidence>
<protein>
    <recommendedName>
        <fullName evidence="4">Structural maintenance of chromosomes protein 5</fullName>
    </recommendedName>
</protein>
<keyword evidence="6" id="KW-0547">Nucleotide-binding</keyword>
<evidence type="ECO:0000256" key="1">
    <source>
        <dbReference type="ARBA" id="ARBA00004123"/>
    </source>
</evidence>
<feature type="domain" description="Rad50/SbcC-type AAA" evidence="11">
    <location>
        <begin position="31"/>
        <end position="276"/>
    </location>
</feature>
<dbReference type="InterPro" id="IPR038729">
    <property type="entry name" value="Rad50/SbcC_AAA"/>
</dbReference>
<name>A0A8H2ZH21_9SACH</name>
<evidence type="ECO:0000256" key="2">
    <source>
        <dbReference type="ARBA" id="ARBA00004286"/>
    </source>
</evidence>